<dbReference type="GO" id="GO:0009103">
    <property type="term" value="P:lipopolysaccharide biosynthetic process"/>
    <property type="evidence" value="ECO:0007669"/>
    <property type="project" value="TreeGrafter"/>
</dbReference>
<dbReference type="eggNOG" id="COG0472">
    <property type="taxonomic scope" value="Bacteria"/>
</dbReference>
<evidence type="ECO:0000256" key="2">
    <source>
        <dbReference type="ARBA" id="ARBA00022475"/>
    </source>
</evidence>
<dbReference type="PROSITE" id="PS01348">
    <property type="entry name" value="MRAY_2"/>
    <property type="match status" value="1"/>
</dbReference>
<keyword evidence="2" id="KW-1003">Cell membrane</keyword>
<dbReference type="InterPro" id="IPR000715">
    <property type="entry name" value="Glycosyl_transferase_4"/>
</dbReference>
<dbReference type="GO" id="GO:0005886">
    <property type="term" value="C:plasma membrane"/>
    <property type="evidence" value="ECO:0007669"/>
    <property type="project" value="UniProtKB-SubCell"/>
</dbReference>
<protein>
    <submittedName>
        <fullName evidence="9">Glycosyl transferase</fullName>
    </submittedName>
</protein>
<keyword evidence="7" id="KW-0479">Metal-binding</keyword>
<evidence type="ECO:0000256" key="5">
    <source>
        <dbReference type="ARBA" id="ARBA00022989"/>
    </source>
</evidence>
<dbReference type="AlphaFoldDB" id="A0A0S2KNB5"/>
<evidence type="ECO:0000256" key="1">
    <source>
        <dbReference type="ARBA" id="ARBA00004651"/>
    </source>
</evidence>
<keyword evidence="5 8" id="KW-1133">Transmembrane helix</keyword>
<evidence type="ECO:0000256" key="3">
    <source>
        <dbReference type="ARBA" id="ARBA00022679"/>
    </source>
</evidence>
<feature type="transmembrane region" description="Helical" evidence="8">
    <location>
        <begin position="293"/>
        <end position="311"/>
    </location>
</feature>
<feature type="transmembrane region" description="Helical" evidence="8">
    <location>
        <begin position="217"/>
        <end position="239"/>
    </location>
</feature>
<keyword evidence="7" id="KW-0460">Magnesium</keyword>
<feature type="transmembrane region" description="Helical" evidence="8">
    <location>
        <begin position="50"/>
        <end position="72"/>
    </location>
</feature>
<dbReference type="EMBL" id="CP013195">
    <property type="protein sequence ID" value="ALO49786.1"/>
    <property type="molecule type" value="Genomic_DNA"/>
</dbReference>
<reference evidence="10" key="1">
    <citation type="submission" date="2015-11" db="EMBL/GenBank/DDBJ databases">
        <authorList>
            <person name="Holder M.E."/>
            <person name="Ajami N.J."/>
            <person name="Petrosino J.F."/>
        </authorList>
    </citation>
    <scope>NUCLEOTIDE SEQUENCE [LARGE SCALE GENOMIC DNA]</scope>
    <source>
        <strain evidence="10">F0113</strain>
    </source>
</reference>
<evidence type="ECO:0000256" key="6">
    <source>
        <dbReference type="ARBA" id="ARBA00023136"/>
    </source>
</evidence>
<comment type="cofactor">
    <cofactor evidence="7">
        <name>Mg(2+)</name>
        <dbReference type="ChEBI" id="CHEBI:18420"/>
    </cofactor>
</comment>
<dbReference type="GO" id="GO:0016780">
    <property type="term" value="F:phosphotransferase activity, for other substituted phosphate groups"/>
    <property type="evidence" value="ECO:0007669"/>
    <property type="project" value="InterPro"/>
</dbReference>
<keyword evidence="6 8" id="KW-0472">Membrane</keyword>
<dbReference type="GO" id="GO:0044038">
    <property type="term" value="P:cell wall macromolecule biosynthetic process"/>
    <property type="evidence" value="ECO:0007669"/>
    <property type="project" value="TreeGrafter"/>
</dbReference>
<proteinExistence type="predicted"/>
<dbReference type="KEGG" id="peo:AS203_01470"/>
<name>A0A0S2KNB5_9BACT</name>
<dbReference type="CDD" id="cd06853">
    <property type="entry name" value="GT_WecA_like"/>
    <property type="match status" value="1"/>
</dbReference>
<feature type="transmembrane region" description="Helical" evidence="8">
    <location>
        <begin position="190"/>
        <end position="210"/>
    </location>
</feature>
<evidence type="ECO:0000313" key="9">
    <source>
        <dbReference type="EMBL" id="ALO49786.1"/>
    </source>
</evidence>
<dbReference type="PANTHER" id="PTHR22926">
    <property type="entry name" value="PHOSPHO-N-ACETYLMURAMOYL-PENTAPEPTIDE-TRANSFERASE"/>
    <property type="match status" value="1"/>
</dbReference>
<evidence type="ECO:0000256" key="4">
    <source>
        <dbReference type="ARBA" id="ARBA00022692"/>
    </source>
</evidence>
<keyword evidence="4 8" id="KW-0812">Transmembrane</keyword>
<feature type="transmembrane region" description="Helical" evidence="8">
    <location>
        <begin position="137"/>
        <end position="159"/>
    </location>
</feature>
<dbReference type="OrthoDB" id="9783652at2"/>
<dbReference type="Proteomes" id="UP000056252">
    <property type="component" value="Chromosome"/>
</dbReference>
<feature type="binding site" evidence="7">
    <location>
        <position position="220"/>
    </location>
    <ligand>
        <name>Mg(2+)</name>
        <dbReference type="ChEBI" id="CHEBI:18420"/>
    </ligand>
</feature>
<sequence length="389" mass="42390">MNWNALLLCVVLPFFSAMILVFWIHPKIVEIAKNKDIVDKPNRRKLQHEAVPVLGGIAVFWGLVLGAGLTGVFFESNALFPSSVATTVMLFLGTTDDILGLSPSLRLVVEIVLIAFVINMEGVSINDFHGLLGLGQLPQWISISISILAGAGIINAINLIDGVDGLSSGFCLMACTIFCFAFVTSGSYKMATLTALCAGSLLPFFLHNVFGRKSKMFIGDGGTLMMGILMSEFTFHIIATNSKVAFQYTNMGVVAFTLAVLSIPVFDTLRVMTARIIKGGSPFHADKTHLHHLFIDLGFSHAGTAITVLILNMLNISCWLATYQLGGDATAQLLCVLITGILTTTVLYYTVRHLGPSNPIIRTLKWIGKHSHIENKSYFLRLRLLLDKI</sequence>
<evidence type="ECO:0000313" key="10">
    <source>
        <dbReference type="Proteomes" id="UP000056252"/>
    </source>
</evidence>
<dbReference type="STRING" id="76123.AS203_01470"/>
<feature type="binding site" evidence="7">
    <location>
        <position position="158"/>
    </location>
    <ligand>
        <name>Mg(2+)</name>
        <dbReference type="ChEBI" id="CHEBI:18420"/>
    </ligand>
</feature>
<dbReference type="Pfam" id="PF00953">
    <property type="entry name" value="Glycos_transf_4"/>
    <property type="match status" value="1"/>
</dbReference>
<evidence type="ECO:0000256" key="8">
    <source>
        <dbReference type="SAM" id="Phobius"/>
    </source>
</evidence>
<dbReference type="PANTHER" id="PTHR22926:SF3">
    <property type="entry name" value="UNDECAPRENYL-PHOSPHATE ALPHA-N-ACETYLGLUCOSAMINYL 1-PHOSPHATE TRANSFERASE"/>
    <property type="match status" value="1"/>
</dbReference>
<feature type="transmembrane region" description="Helical" evidence="8">
    <location>
        <begin position="6"/>
        <end position="25"/>
    </location>
</feature>
<dbReference type="GO" id="GO:0071555">
    <property type="term" value="P:cell wall organization"/>
    <property type="evidence" value="ECO:0007669"/>
    <property type="project" value="TreeGrafter"/>
</dbReference>
<feature type="transmembrane region" description="Helical" evidence="8">
    <location>
        <begin position="166"/>
        <end position="184"/>
    </location>
</feature>
<keyword evidence="3 9" id="KW-0808">Transferase</keyword>
<organism evidence="9 10">
    <name type="scientific">Hoylesella enoeca</name>
    <dbReference type="NCBI Taxonomy" id="76123"/>
    <lineage>
        <taxon>Bacteria</taxon>
        <taxon>Pseudomonadati</taxon>
        <taxon>Bacteroidota</taxon>
        <taxon>Bacteroidia</taxon>
        <taxon>Bacteroidales</taxon>
        <taxon>Prevotellaceae</taxon>
        <taxon>Hoylesella</taxon>
    </lineage>
</organism>
<feature type="transmembrane region" description="Helical" evidence="8">
    <location>
        <begin position="331"/>
        <end position="351"/>
    </location>
</feature>
<feature type="transmembrane region" description="Helical" evidence="8">
    <location>
        <begin position="251"/>
        <end position="272"/>
    </location>
</feature>
<dbReference type="GO" id="GO:0046872">
    <property type="term" value="F:metal ion binding"/>
    <property type="evidence" value="ECO:0007669"/>
    <property type="project" value="UniProtKB-KW"/>
</dbReference>
<evidence type="ECO:0000256" key="7">
    <source>
        <dbReference type="PIRSR" id="PIRSR600715-1"/>
    </source>
</evidence>
<keyword evidence="10" id="KW-1185">Reference proteome</keyword>
<dbReference type="InterPro" id="IPR018480">
    <property type="entry name" value="PNAcMuramoyl-5peptid_Trfase_CS"/>
</dbReference>
<comment type="subcellular location">
    <subcellularLocation>
        <location evidence="1">Cell membrane</location>
        <topology evidence="1">Multi-pass membrane protein</topology>
    </subcellularLocation>
</comment>
<gene>
    <name evidence="9" type="ORF">AS203_01470</name>
</gene>
<accession>A0A0S2KNB5</accession>